<evidence type="ECO:0000259" key="2">
    <source>
        <dbReference type="PROSITE" id="PS50048"/>
    </source>
</evidence>
<feature type="domain" description="Zn(2)-C6 fungal-type" evidence="2">
    <location>
        <begin position="95"/>
        <end position="125"/>
    </location>
</feature>
<dbReference type="Gene3D" id="4.10.240.10">
    <property type="entry name" value="Zn(2)-C6 fungal-type DNA-binding domain"/>
    <property type="match status" value="1"/>
</dbReference>
<feature type="region of interest" description="Disordered" evidence="1">
    <location>
        <begin position="1"/>
        <end position="86"/>
    </location>
</feature>
<dbReference type="GeneID" id="90038760"/>
<organism evidence="3 4">
    <name type="scientific">Myxozyma melibiosi</name>
    <dbReference type="NCBI Taxonomy" id="54550"/>
    <lineage>
        <taxon>Eukaryota</taxon>
        <taxon>Fungi</taxon>
        <taxon>Dikarya</taxon>
        <taxon>Ascomycota</taxon>
        <taxon>Saccharomycotina</taxon>
        <taxon>Lipomycetes</taxon>
        <taxon>Lipomycetales</taxon>
        <taxon>Lipomycetaceae</taxon>
        <taxon>Myxozyma</taxon>
    </lineage>
</organism>
<sequence length="615" mass="66567">MLSYTAVPASSSSSSSSASSSSSRLHQLELIDSVPRSPAASATQESSTAQSTSSASSSTSYTSPSTSSASSASSASASASKAVVRRKSHRKSKTGCVTCRQRRVKCDEQLPVCANCIRHKVRCDYADLSSDAIRDRHLAQIVEHIIDRLTAKSIASLRPFASTRPFEGLSNTDMRLLQHVSICASKFVAVRPEHGLIWKEVAVQAAQREPFLLHAFLAVASAHASHLVKSDELFRLSLEHKTVALRGAQNAISVFSRSDAENVLATSLLLSWQSFYTEDLDPTGGALFASLSAGIETVLDAMGRWRDEFPLASLYYYSTHCEFSPSPLDSPADRLTVFAHLRAAIAGLEPLVYKAPAPASKFHNRRMCFEALRTAVDGLIGHLESGKFDGYAHHEKIALTEVFTRWQLLFAPLEAGESSSSSSSSSPPTATNAPSPTASASSDASSGSSGTSATTCSPSSSPSSSTVAGQTPSAPSASSALVYHCHGDTPTSNKIMEAYSQDAATRIVFAYYYCVGILLHGFYPRLRRTKSFISRLGPLESIIWSLKQHEDWWHEVEPYGYFAQRAIDCYKVRSWGPVLDLEAEVELPERVAEVLWYGMTESKILNSFANFSALL</sequence>
<dbReference type="SMART" id="SM00066">
    <property type="entry name" value="GAL4"/>
    <property type="match status" value="1"/>
</dbReference>
<reference evidence="3 4" key="1">
    <citation type="submission" date="2024-03" db="EMBL/GenBank/DDBJ databases">
        <title>Genome-scale model development and genomic sequencing of the oleaginous clade Lipomyces.</title>
        <authorList>
            <consortium name="Lawrence Berkeley National Laboratory"/>
            <person name="Czajka J.J."/>
            <person name="Han Y."/>
            <person name="Kim J."/>
            <person name="Mondo S.J."/>
            <person name="Hofstad B.A."/>
            <person name="Robles A."/>
            <person name="Haridas S."/>
            <person name="Riley R."/>
            <person name="LaButti K."/>
            <person name="Pangilinan J."/>
            <person name="Andreopoulos W."/>
            <person name="Lipzen A."/>
            <person name="Yan J."/>
            <person name="Wang M."/>
            <person name="Ng V."/>
            <person name="Grigoriev I.V."/>
            <person name="Spatafora J.W."/>
            <person name="Magnuson J.K."/>
            <person name="Baker S.E."/>
            <person name="Pomraning K.R."/>
        </authorList>
    </citation>
    <scope>NUCLEOTIDE SEQUENCE [LARGE SCALE GENOMIC DNA]</scope>
    <source>
        <strain evidence="3 4">Phaff 52-87</strain>
    </source>
</reference>
<dbReference type="Proteomes" id="UP001498771">
    <property type="component" value="Unassembled WGS sequence"/>
</dbReference>
<dbReference type="InterPro" id="IPR052400">
    <property type="entry name" value="Zn2-C6_fungal_TF"/>
</dbReference>
<dbReference type="EMBL" id="JBBJBU010000010">
    <property type="protein sequence ID" value="KAK7203846.1"/>
    <property type="molecule type" value="Genomic_DNA"/>
</dbReference>
<dbReference type="PROSITE" id="PS00463">
    <property type="entry name" value="ZN2_CY6_FUNGAL_1"/>
    <property type="match status" value="1"/>
</dbReference>
<evidence type="ECO:0000256" key="1">
    <source>
        <dbReference type="SAM" id="MobiDB-lite"/>
    </source>
</evidence>
<evidence type="ECO:0000313" key="4">
    <source>
        <dbReference type="Proteomes" id="UP001498771"/>
    </source>
</evidence>
<feature type="compositionally biased region" description="Low complexity" evidence="1">
    <location>
        <begin position="418"/>
        <end position="465"/>
    </location>
</feature>
<name>A0ABR1F1X6_9ASCO</name>
<gene>
    <name evidence="3" type="ORF">BZA70DRAFT_282221</name>
</gene>
<feature type="compositionally biased region" description="Low complexity" evidence="1">
    <location>
        <begin position="9"/>
        <end position="23"/>
    </location>
</feature>
<dbReference type="InterPro" id="IPR021858">
    <property type="entry name" value="Fun_TF"/>
</dbReference>
<comment type="caution">
    <text evidence="3">The sequence shown here is derived from an EMBL/GenBank/DDBJ whole genome shotgun (WGS) entry which is preliminary data.</text>
</comment>
<dbReference type="Pfam" id="PF11951">
    <property type="entry name" value="Fungal_trans_2"/>
    <property type="match status" value="1"/>
</dbReference>
<protein>
    <recommendedName>
        <fullName evidence="2">Zn(2)-C6 fungal-type domain-containing protein</fullName>
    </recommendedName>
</protein>
<evidence type="ECO:0000313" key="3">
    <source>
        <dbReference type="EMBL" id="KAK7203846.1"/>
    </source>
</evidence>
<keyword evidence="4" id="KW-1185">Reference proteome</keyword>
<dbReference type="PROSITE" id="PS50048">
    <property type="entry name" value="ZN2_CY6_FUNGAL_2"/>
    <property type="match status" value="1"/>
</dbReference>
<accession>A0ABR1F1X6</accession>
<dbReference type="RefSeq" id="XP_064766879.1">
    <property type="nucleotide sequence ID" value="XM_064913248.1"/>
</dbReference>
<dbReference type="InterPro" id="IPR036864">
    <property type="entry name" value="Zn2-C6_fun-type_DNA-bd_sf"/>
</dbReference>
<dbReference type="InterPro" id="IPR001138">
    <property type="entry name" value="Zn2Cys6_DnaBD"/>
</dbReference>
<dbReference type="PANTHER" id="PTHR47657:SF12">
    <property type="entry name" value="ZN(II)2CYS6 TRANSCRIPTION FACTOR (EUROFUNG)"/>
    <property type="match status" value="1"/>
</dbReference>
<dbReference type="CDD" id="cd00067">
    <property type="entry name" value="GAL4"/>
    <property type="match status" value="1"/>
</dbReference>
<dbReference type="Pfam" id="PF00172">
    <property type="entry name" value="Zn_clus"/>
    <property type="match status" value="1"/>
</dbReference>
<dbReference type="PANTHER" id="PTHR47657">
    <property type="entry name" value="STEROL REGULATORY ELEMENT-BINDING PROTEIN ECM22"/>
    <property type="match status" value="1"/>
</dbReference>
<feature type="compositionally biased region" description="Low complexity" evidence="1">
    <location>
        <begin position="37"/>
        <end position="80"/>
    </location>
</feature>
<feature type="region of interest" description="Disordered" evidence="1">
    <location>
        <begin position="417"/>
        <end position="473"/>
    </location>
</feature>
<proteinExistence type="predicted"/>
<dbReference type="SUPFAM" id="SSF57701">
    <property type="entry name" value="Zn2/Cys6 DNA-binding domain"/>
    <property type="match status" value="1"/>
</dbReference>